<evidence type="ECO:0000256" key="3">
    <source>
        <dbReference type="SAM" id="MobiDB-lite"/>
    </source>
</evidence>
<dbReference type="PANTHER" id="PTHR13213:SF2">
    <property type="entry name" value="MYB-BINDING PROTEIN 1A"/>
    <property type="match status" value="1"/>
</dbReference>
<keyword evidence="2" id="KW-0539">Nucleus</keyword>
<dbReference type="AlphaFoldDB" id="A0A8H7ZZU1"/>
<proteinExistence type="predicted"/>
<name>A0A8H7ZZU1_9FUNG</name>
<sequence>VTRQPYAEVAVDWFLPRVFEREIEEPEHLEIALRLRALFPNKNLSTYLPTWEHGDPLHRANLRRLSTVLRESGNPGVPGSGSWSAQLHGVWDVVFAAVMKHMEETKPSKKRKGNQANGVKEIASGHITLHDLWRTVVDGMRPHPNNCDLASDGLFSPTATPERKYWGFKLFEKLLPQLPESEAPRLFTPNFVKTLTSQLASHEMYLNKAAHHAIKTVLTVAETNKAAGLTLLMQLTGKTCTVSFDKQTNTKTIESLTAMLDVQGLNDYTDYLMALFLGTEAERDNSNDRGNVEATRAFAASGLLSMTRSKSLTKDEDLLQRVLRFFLVHGFFKVKTDTNVFPGPAPNPPLSEKTRTMCRERFLSLLGDLSSAIPPVNPNDGGQGEDKQGSQARPRKRSIEQGATADGEFWAYKALRTVLELESRPEELTLIKPLSEEAAVARSKVVKAVERMRKEIRKTSADGSGAEHRAFELMLSHAALQLMSEPDEATSLIEVGMDGPCGKAARSGAEFKLMFA</sequence>
<reference evidence="4 5" key="1">
    <citation type="journal article" name="Sci. Rep.">
        <title>Genome-scale phylogenetic analyses confirm Olpidium as the closest living zoosporic fungus to the non-flagellated, terrestrial fungi.</title>
        <authorList>
            <person name="Chang Y."/>
            <person name="Rochon D."/>
            <person name="Sekimoto S."/>
            <person name="Wang Y."/>
            <person name="Chovatia M."/>
            <person name="Sandor L."/>
            <person name="Salamov A."/>
            <person name="Grigoriev I.V."/>
            <person name="Stajich J.E."/>
            <person name="Spatafora J.W."/>
        </authorList>
    </citation>
    <scope>NUCLEOTIDE SEQUENCE [LARGE SCALE GENOMIC DNA]</scope>
    <source>
        <strain evidence="4">S191</strain>
    </source>
</reference>
<dbReference type="PANTHER" id="PTHR13213">
    <property type="entry name" value="MYB-BINDING PROTEIN 1A FAMILY MEMBER"/>
    <property type="match status" value="1"/>
</dbReference>
<dbReference type="GO" id="GO:0003677">
    <property type="term" value="F:DNA binding"/>
    <property type="evidence" value="ECO:0007669"/>
    <property type="project" value="InterPro"/>
</dbReference>
<evidence type="ECO:0000313" key="5">
    <source>
        <dbReference type="Proteomes" id="UP000673691"/>
    </source>
</evidence>
<organism evidence="4 5">
    <name type="scientific">Olpidium bornovanus</name>
    <dbReference type="NCBI Taxonomy" id="278681"/>
    <lineage>
        <taxon>Eukaryota</taxon>
        <taxon>Fungi</taxon>
        <taxon>Fungi incertae sedis</taxon>
        <taxon>Olpidiomycota</taxon>
        <taxon>Olpidiomycotina</taxon>
        <taxon>Olpidiomycetes</taxon>
        <taxon>Olpidiales</taxon>
        <taxon>Olpidiaceae</taxon>
        <taxon>Olpidium</taxon>
    </lineage>
</organism>
<evidence type="ECO:0000256" key="2">
    <source>
        <dbReference type="ARBA" id="ARBA00023242"/>
    </source>
</evidence>
<protein>
    <submittedName>
        <fullName evidence="4">Uncharacterized protein</fullName>
    </submittedName>
</protein>
<dbReference type="Proteomes" id="UP000673691">
    <property type="component" value="Unassembled WGS sequence"/>
</dbReference>
<dbReference type="InterPro" id="IPR007015">
    <property type="entry name" value="DNA_pol_V/MYBBP1A"/>
</dbReference>
<gene>
    <name evidence="4" type="ORF">BJ554DRAFT_5442</name>
</gene>
<accession>A0A8H7ZZU1</accession>
<feature type="non-terminal residue" evidence="4">
    <location>
        <position position="1"/>
    </location>
</feature>
<feature type="region of interest" description="Disordered" evidence="3">
    <location>
        <begin position="370"/>
        <end position="400"/>
    </location>
</feature>
<dbReference type="Pfam" id="PF04931">
    <property type="entry name" value="DNA_pol_phi"/>
    <property type="match status" value="1"/>
</dbReference>
<dbReference type="GO" id="GO:0006355">
    <property type="term" value="P:regulation of DNA-templated transcription"/>
    <property type="evidence" value="ECO:0007669"/>
    <property type="project" value="InterPro"/>
</dbReference>
<dbReference type="EMBL" id="JAEFCI010002409">
    <property type="protein sequence ID" value="KAG5462257.1"/>
    <property type="molecule type" value="Genomic_DNA"/>
</dbReference>
<comment type="caution">
    <text evidence="4">The sequence shown here is derived from an EMBL/GenBank/DDBJ whole genome shotgun (WGS) entry which is preliminary data.</text>
</comment>
<keyword evidence="5" id="KW-1185">Reference proteome</keyword>
<dbReference type="GO" id="GO:0005730">
    <property type="term" value="C:nucleolus"/>
    <property type="evidence" value="ECO:0007669"/>
    <property type="project" value="InterPro"/>
</dbReference>
<dbReference type="OrthoDB" id="342531at2759"/>
<evidence type="ECO:0000313" key="4">
    <source>
        <dbReference type="EMBL" id="KAG5462257.1"/>
    </source>
</evidence>
<evidence type="ECO:0000256" key="1">
    <source>
        <dbReference type="ARBA" id="ARBA00004123"/>
    </source>
</evidence>
<comment type="subcellular location">
    <subcellularLocation>
        <location evidence="1">Nucleus</location>
    </subcellularLocation>
</comment>